<evidence type="ECO:0008006" key="3">
    <source>
        <dbReference type="Google" id="ProtNLM"/>
    </source>
</evidence>
<evidence type="ECO:0000313" key="1">
    <source>
        <dbReference type="EMBL" id="MYL64479.1"/>
    </source>
</evidence>
<name>A0A845F118_9BACL</name>
<dbReference type="PROSITE" id="PS51257">
    <property type="entry name" value="PROKAR_LIPOPROTEIN"/>
    <property type="match status" value="1"/>
</dbReference>
<dbReference type="Proteomes" id="UP000447833">
    <property type="component" value="Unassembled WGS sequence"/>
</dbReference>
<dbReference type="RefSeq" id="WP_160919926.1">
    <property type="nucleotide sequence ID" value="NZ_WMEY01000004.1"/>
</dbReference>
<sequence length="152" mass="16811">MKNWLKMVPLLLVILVGCSDNEEAGAKQVVHKDPDLKVSDTFTSGSYKMIGDEGRLGFIYDEATILKAGKPNKYMWHFWGAEEELDGRFKVIGTNQDTKEEVVVFEMDELAGAHNGADAHTPSSMQLPSRGTWELDAYVGGDLFGTVVVEVE</sequence>
<evidence type="ECO:0000313" key="2">
    <source>
        <dbReference type="Proteomes" id="UP000447833"/>
    </source>
</evidence>
<dbReference type="AlphaFoldDB" id="A0A845F118"/>
<dbReference type="EMBL" id="WMEY01000004">
    <property type="protein sequence ID" value="MYL64479.1"/>
    <property type="molecule type" value="Genomic_DNA"/>
</dbReference>
<accession>A0A845F118</accession>
<gene>
    <name evidence="1" type="ORF">GLW07_14065</name>
</gene>
<proteinExistence type="predicted"/>
<protein>
    <recommendedName>
        <fullName evidence="3">DUF4871 domain-containing protein</fullName>
    </recommendedName>
</protein>
<comment type="caution">
    <text evidence="1">The sequence shown here is derived from an EMBL/GenBank/DDBJ whole genome shotgun (WGS) entry which is preliminary data.</text>
</comment>
<dbReference type="Gene3D" id="2.60.40.3830">
    <property type="match status" value="1"/>
</dbReference>
<organism evidence="1 2">
    <name type="scientific">Guptibacillus hwajinpoensis</name>
    <dbReference type="NCBI Taxonomy" id="208199"/>
    <lineage>
        <taxon>Bacteria</taxon>
        <taxon>Bacillati</taxon>
        <taxon>Bacillota</taxon>
        <taxon>Bacilli</taxon>
        <taxon>Bacillales</taxon>
        <taxon>Guptibacillaceae</taxon>
        <taxon>Guptibacillus</taxon>
    </lineage>
</organism>
<reference evidence="1 2" key="1">
    <citation type="submission" date="2019-11" db="EMBL/GenBank/DDBJ databases">
        <title>Genome sequences of 17 halophilic strains isolated from different environments.</title>
        <authorList>
            <person name="Furrow R.E."/>
        </authorList>
    </citation>
    <scope>NUCLEOTIDE SEQUENCE [LARGE SCALE GENOMIC DNA]</scope>
    <source>
        <strain evidence="1 2">22506_14_FS</strain>
    </source>
</reference>